<dbReference type="EMBL" id="FRDL01000002">
    <property type="protein sequence ID" value="SHN58359.1"/>
    <property type="molecule type" value="Genomic_DNA"/>
</dbReference>
<name>A0A1M7SIR1_9RHOB</name>
<accession>A0A1M7SIR1</accession>
<sequence length="298" mass="32957">MSAPFQPAPLKIITADKRLKEVRGIKGVLTGISGIGKTSQLWTLDAERTLFVNLEAGELAVQGWPGDEIRVRDWERARDLACWIGGPNPAMREDQPYSQRDYDRVCAAFGDPSLLDKYDTIFVDSISVASRICMQWCKGQPQAQSDRSGKLDLRGAYGLLGQEMIGWLTHLQHTPRKNIWLVGLLDRKIDDFGKPYFAMQIEGSKTGLELPGIVDEVITLAEIRPQEGEPFRAFVCTTINDFGFPAKDRSGRLSMIEQAHLGRLMAKIRAGSGAQASADLDFDLPQAPARPNPMTKGA</sequence>
<dbReference type="STRING" id="1189325.SAMN04488119_10323"/>
<gene>
    <name evidence="1" type="ORF">SAMN05216200_102486</name>
</gene>
<reference evidence="1 2" key="1">
    <citation type="submission" date="2016-12" db="EMBL/GenBank/DDBJ databases">
        <authorList>
            <person name="Song W.-J."/>
            <person name="Kurnit D.M."/>
        </authorList>
    </citation>
    <scope>NUCLEOTIDE SEQUENCE [LARGE SCALE GENOMIC DNA]</scope>
    <source>
        <strain evidence="1 2">CGMCC 1.10808</strain>
    </source>
</reference>
<organism evidence="1 2">
    <name type="scientific">Oceanicella actignis</name>
    <dbReference type="NCBI Taxonomy" id="1189325"/>
    <lineage>
        <taxon>Bacteria</taxon>
        <taxon>Pseudomonadati</taxon>
        <taxon>Pseudomonadota</taxon>
        <taxon>Alphaproteobacteria</taxon>
        <taxon>Rhodobacterales</taxon>
        <taxon>Paracoccaceae</taxon>
        <taxon>Oceanicella</taxon>
    </lineage>
</organism>
<dbReference type="RefSeq" id="WP_072746525.1">
    <property type="nucleotide sequence ID" value="NZ_FOHL01000003.1"/>
</dbReference>
<proteinExistence type="predicted"/>
<keyword evidence="2" id="KW-1185">Reference proteome</keyword>
<protein>
    <submittedName>
        <fullName evidence="1">AAA domain-containing protein</fullName>
    </submittedName>
</protein>
<dbReference type="Proteomes" id="UP000184066">
    <property type="component" value="Unassembled WGS sequence"/>
</dbReference>
<dbReference type="OrthoDB" id="7597143at2"/>
<evidence type="ECO:0000313" key="2">
    <source>
        <dbReference type="Proteomes" id="UP000184066"/>
    </source>
</evidence>
<dbReference type="Pfam" id="PF13479">
    <property type="entry name" value="AAA_24"/>
    <property type="match status" value="1"/>
</dbReference>
<dbReference type="AlphaFoldDB" id="A0A1M7SIR1"/>
<evidence type="ECO:0000313" key="1">
    <source>
        <dbReference type="EMBL" id="SHN58359.1"/>
    </source>
</evidence>